<dbReference type="HOGENOM" id="CLU_3348567_0_0_6"/>
<evidence type="ECO:0000313" key="2">
    <source>
        <dbReference type="Proteomes" id="UP000000753"/>
    </source>
</evidence>
<dbReference type="STRING" id="225849.swp_1191"/>
<dbReference type="AlphaFoldDB" id="B8CKE8"/>
<reference evidence="1 2" key="1">
    <citation type="journal article" date="2008" name="PLoS ONE">
        <title>Environmental adaptation: genomic analysis of the piezotolerant and psychrotolerant deep-sea iron reducing bacterium Shewanella piezotolerans WP3.</title>
        <authorList>
            <person name="Wang F."/>
            <person name="Wang J."/>
            <person name="Jian H."/>
            <person name="Zhang B."/>
            <person name="Li S."/>
            <person name="Wang F."/>
            <person name="Zeng X."/>
            <person name="Gao L."/>
            <person name="Bartlett D.H."/>
            <person name="Yu J."/>
            <person name="Hu S."/>
            <person name="Xiao X."/>
        </authorList>
    </citation>
    <scope>NUCLEOTIDE SEQUENCE [LARGE SCALE GENOMIC DNA]</scope>
    <source>
        <strain evidence="2">WP3 / JCM 13877</strain>
    </source>
</reference>
<sequence length="37" mass="4314">MWLSSFMANAVKALFCCHFIALIEKPLRVAFILPFER</sequence>
<proteinExistence type="predicted"/>
<evidence type="ECO:0000313" key="1">
    <source>
        <dbReference type="EMBL" id="ACJ27987.1"/>
    </source>
</evidence>
<dbReference type="KEGG" id="swp:swp_1191"/>
<dbReference type="Proteomes" id="UP000000753">
    <property type="component" value="Chromosome"/>
</dbReference>
<organism evidence="1 2">
    <name type="scientific">Shewanella piezotolerans (strain WP3 / JCM 13877)</name>
    <dbReference type="NCBI Taxonomy" id="225849"/>
    <lineage>
        <taxon>Bacteria</taxon>
        <taxon>Pseudomonadati</taxon>
        <taxon>Pseudomonadota</taxon>
        <taxon>Gammaproteobacteria</taxon>
        <taxon>Alteromonadales</taxon>
        <taxon>Shewanellaceae</taxon>
        <taxon>Shewanella</taxon>
    </lineage>
</organism>
<dbReference type="EMBL" id="CP000472">
    <property type="protein sequence ID" value="ACJ27987.1"/>
    <property type="molecule type" value="Genomic_DNA"/>
</dbReference>
<keyword evidence="2" id="KW-1185">Reference proteome</keyword>
<name>B8CKE8_SHEPW</name>
<protein>
    <submittedName>
        <fullName evidence="1">Uncharacterized protein</fullName>
    </submittedName>
</protein>
<accession>B8CKE8</accession>
<gene>
    <name evidence="1" type="ordered locus">swp_1191</name>
</gene>